<feature type="compositionally biased region" description="Polar residues" evidence="1">
    <location>
        <begin position="50"/>
        <end position="68"/>
    </location>
</feature>
<evidence type="ECO:0000256" key="1">
    <source>
        <dbReference type="SAM" id="MobiDB-lite"/>
    </source>
</evidence>
<evidence type="ECO:0000313" key="3">
    <source>
        <dbReference type="EMBL" id="HIZ39269.1"/>
    </source>
</evidence>
<sequence>MSGYVKKLLKRICIIFCVSFAGMFAILCVFVSIRGKNLFGETDYDAQLSSDTESMTGQNDNADNTSGDKLSEGEKQAQQWGLRITSREKMDFHRVLLEEDYRFFSGHDVDSRLDEKFSFVYPKNLYHTVEAEADEAAGRYSVSFLGKGNNALLSYTQEKHGESEEGTPMEEMYEEDMESLTEAETLLHLDTVYVVTGYEDNNSLEVYKVVKADEENLYTMVIKTPVPEKEDARTLLSFYTEYLYRSCGFSGSTKEPRSYVQFLRDDE</sequence>
<keyword evidence="2" id="KW-0472">Membrane</keyword>
<name>A0A9D2EKA8_9FIRM</name>
<protein>
    <submittedName>
        <fullName evidence="3">Uncharacterized protein</fullName>
    </submittedName>
</protein>
<organism evidence="3 4">
    <name type="scientific">Candidatus Anaerobutyricum stercoris</name>
    <dbReference type="NCBI Taxonomy" id="2838457"/>
    <lineage>
        <taxon>Bacteria</taxon>
        <taxon>Bacillati</taxon>
        <taxon>Bacillota</taxon>
        <taxon>Clostridia</taxon>
        <taxon>Lachnospirales</taxon>
        <taxon>Lachnospiraceae</taxon>
        <taxon>Anaerobutyricum</taxon>
    </lineage>
</organism>
<proteinExistence type="predicted"/>
<feature type="transmembrane region" description="Helical" evidence="2">
    <location>
        <begin position="12"/>
        <end position="33"/>
    </location>
</feature>
<reference evidence="3" key="2">
    <citation type="submission" date="2021-04" db="EMBL/GenBank/DDBJ databases">
        <authorList>
            <person name="Gilroy R."/>
        </authorList>
    </citation>
    <scope>NUCLEOTIDE SEQUENCE</scope>
    <source>
        <strain evidence="3">CHK179-28034</strain>
    </source>
</reference>
<evidence type="ECO:0000313" key="4">
    <source>
        <dbReference type="Proteomes" id="UP000824049"/>
    </source>
</evidence>
<keyword evidence="2" id="KW-0812">Transmembrane</keyword>
<comment type="caution">
    <text evidence="3">The sequence shown here is derived from an EMBL/GenBank/DDBJ whole genome shotgun (WGS) entry which is preliminary data.</text>
</comment>
<feature type="region of interest" description="Disordered" evidence="1">
    <location>
        <begin position="50"/>
        <end position="74"/>
    </location>
</feature>
<dbReference type="AlphaFoldDB" id="A0A9D2EKA8"/>
<dbReference type="Proteomes" id="UP000824049">
    <property type="component" value="Unassembled WGS sequence"/>
</dbReference>
<accession>A0A9D2EKA8</accession>
<dbReference type="EMBL" id="DXBR01000049">
    <property type="protein sequence ID" value="HIZ39269.1"/>
    <property type="molecule type" value="Genomic_DNA"/>
</dbReference>
<keyword evidence="2" id="KW-1133">Transmembrane helix</keyword>
<gene>
    <name evidence="3" type="ORF">H9968_04970</name>
</gene>
<evidence type="ECO:0000256" key="2">
    <source>
        <dbReference type="SAM" id="Phobius"/>
    </source>
</evidence>
<reference evidence="3" key="1">
    <citation type="journal article" date="2021" name="PeerJ">
        <title>Extensive microbial diversity within the chicken gut microbiome revealed by metagenomics and culture.</title>
        <authorList>
            <person name="Gilroy R."/>
            <person name="Ravi A."/>
            <person name="Getino M."/>
            <person name="Pursley I."/>
            <person name="Horton D.L."/>
            <person name="Alikhan N.F."/>
            <person name="Baker D."/>
            <person name="Gharbi K."/>
            <person name="Hall N."/>
            <person name="Watson M."/>
            <person name="Adriaenssens E.M."/>
            <person name="Foster-Nyarko E."/>
            <person name="Jarju S."/>
            <person name="Secka A."/>
            <person name="Antonio M."/>
            <person name="Oren A."/>
            <person name="Chaudhuri R.R."/>
            <person name="La Ragione R."/>
            <person name="Hildebrand F."/>
            <person name="Pallen M.J."/>
        </authorList>
    </citation>
    <scope>NUCLEOTIDE SEQUENCE</scope>
    <source>
        <strain evidence="3">CHK179-28034</strain>
    </source>
</reference>